<dbReference type="Proteomes" id="UP000309544">
    <property type="component" value="Unassembled WGS sequence"/>
</dbReference>
<evidence type="ECO:0000313" key="22">
    <source>
        <dbReference type="Proteomes" id="UP000309544"/>
    </source>
</evidence>
<dbReference type="SUPFAM" id="SSF52540">
    <property type="entry name" value="P-loop containing nucleoside triphosphate hydrolases"/>
    <property type="match status" value="1"/>
</dbReference>
<feature type="domain" description="Tyrosine-protein kinase G-rich" evidence="20">
    <location>
        <begin position="406"/>
        <end position="485"/>
    </location>
</feature>
<dbReference type="InterPro" id="IPR032807">
    <property type="entry name" value="GNVR"/>
</dbReference>
<organism evidence="21 22">
    <name type="scientific">Prosthecochloris vibrioformis</name>
    <name type="common">Chlorobium vibrioforme</name>
    <dbReference type="NCBI Taxonomy" id="1098"/>
    <lineage>
        <taxon>Bacteria</taxon>
        <taxon>Pseudomonadati</taxon>
        <taxon>Chlorobiota</taxon>
        <taxon>Chlorobiia</taxon>
        <taxon>Chlorobiales</taxon>
        <taxon>Chlorobiaceae</taxon>
        <taxon>Prosthecochloris</taxon>
    </lineage>
</organism>
<comment type="subcellular location">
    <subcellularLocation>
        <location evidence="1">Cell inner membrane</location>
        <topology evidence="1">Multi-pass membrane protein</topology>
    </subcellularLocation>
</comment>
<keyword evidence="22" id="KW-1185">Reference proteome</keyword>
<sequence>MSQQQDQFEQEIDIKDLLFTLWHNRLIIAAVSLLVMVLVLFYHFSAVPEYRSSSLVLIKESKSSPAELINPFESMTGFQLQNDIELIKSFPLAEDVVRTLYADTERDSLEIFGERTYVSPVGVMFGFLDGFSLLPQKQKEPVPFDVQMRGYASRLQQRVSVSNTRDTDILQVSVSSPFADEAALLTNAICQAYMQKDIEWNADQAMMVKDFVNEQLQVQEKEIAAVEAKLSNYMKQQNIYELTGNAQNLLDKLVEAESRYNDARAEYNILQNRQEFLVQKLSREEREISAQIARNVDRQSSELKKRIKEEEMALIAMEREGQGATEAYAVRKQQLDLLRRRLEEATGNIIAGELAFMSKARQYQFDLISEQLQTDVRLAELSYIADEYLKSKNYYESQLNRLPQKQLNYARLQRDREVLNNTYTFLREKLEESRIKIASEAGKVVIVGAGYPPLSPVAPDLKKNVLIGLILGLGLGGALVFVREMLDNSLRDNEFLEQHGYVPLAFIPFIADKARGMQRKQSGKKAKRVGGLIEKLLVQLSPKKEHERLALHTQATADEPLLMNNSLDAGFSESFRDLRTNITFSRADNPLKTIMVSGTEMSEGKSTVAGNLGLAFALTGKRVLLLDCDLRRPILHRVFKVDRGPGLTDYLAGQQDDLKRLTRQVQHENLHLIPAGAKTPNPNELLGSQKMKELIRQLEAEWDIVILDTPPLLMLSDATVLSRHVDGILMVARMGYTNKNLLRDVQKTEHIRKNILGVAIVGPSVQDKYNYKYGRYYGRYSYKGYYSRESYQKYLDTSST</sequence>
<evidence type="ECO:0000256" key="13">
    <source>
        <dbReference type="ARBA" id="ARBA00023136"/>
    </source>
</evidence>
<dbReference type="InterPro" id="IPR050445">
    <property type="entry name" value="Bact_polysacc_biosynth/exp"/>
</dbReference>
<dbReference type="InterPro" id="IPR027417">
    <property type="entry name" value="P-loop_NTPase"/>
</dbReference>
<keyword evidence="10 21" id="KW-0418">Kinase</keyword>
<keyword evidence="16" id="KW-0175">Coiled coil</keyword>
<keyword evidence="13 17" id="KW-0472">Membrane</keyword>
<feature type="coiled-coil region" evidence="16">
    <location>
        <begin position="209"/>
        <end position="320"/>
    </location>
</feature>
<feature type="transmembrane region" description="Helical" evidence="17">
    <location>
        <begin position="26"/>
        <end position="44"/>
    </location>
</feature>
<keyword evidence="14" id="KW-0829">Tyrosine-protein kinase</keyword>
<evidence type="ECO:0000259" key="18">
    <source>
        <dbReference type="Pfam" id="PF02706"/>
    </source>
</evidence>
<name>A0A5C4S1T9_PROVB</name>
<protein>
    <recommendedName>
        <fullName evidence="4">non-specific protein-tyrosine kinase</fullName>
        <ecNumber evidence="4">2.7.10.2</ecNumber>
    </recommendedName>
</protein>
<dbReference type="PANTHER" id="PTHR32309">
    <property type="entry name" value="TYROSINE-PROTEIN KINASE"/>
    <property type="match status" value="1"/>
</dbReference>
<dbReference type="GO" id="GO:0005524">
    <property type="term" value="F:ATP binding"/>
    <property type="evidence" value="ECO:0007669"/>
    <property type="project" value="UniProtKB-KW"/>
</dbReference>
<evidence type="ECO:0000256" key="17">
    <source>
        <dbReference type="SAM" id="Phobius"/>
    </source>
</evidence>
<dbReference type="InterPro" id="IPR005702">
    <property type="entry name" value="Wzc-like_C"/>
</dbReference>
<keyword evidence="8 17" id="KW-0812">Transmembrane</keyword>
<evidence type="ECO:0000259" key="20">
    <source>
        <dbReference type="Pfam" id="PF13807"/>
    </source>
</evidence>
<dbReference type="GO" id="GO:0005886">
    <property type="term" value="C:plasma membrane"/>
    <property type="evidence" value="ECO:0007669"/>
    <property type="project" value="UniProtKB-SubCell"/>
</dbReference>
<evidence type="ECO:0000313" key="21">
    <source>
        <dbReference type="EMBL" id="TNJ37424.1"/>
    </source>
</evidence>
<evidence type="ECO:0000256" key="8">
    <source>
        <dbReference type="ARBA" id="ARBA00022692"/>
    </source>
</evidence>
<comment type="similarity">
    <text evidence="3">Belongs to the etk/wzc family.</text>
</comment>
<dbReference type="Gene3D" id="3.40.50.300">
    <property type="entry name" value="P-loop containing nucleotide triphosphate hydrolases"/>
    <property type="match status" value="1"/>
</dbReference>
<dbReference type="RefSeq" id="WP_139626345.1">
    <property type="nucleotide sequence ID" value="NZ_VDCI01000002.1"/>
</dbReference>
<dbReference type="NCBIfam" id="TIGR01007">
    <property type="entry name" value="eps_fam"/>
    <property type="match status" value="1"/>
</dbReference>
<keyword evidence="9" id="KW-0547">Nucleotide-binding</keyword>
<dbReference type="EMBL" id="VDCI01000002">
    <property type="protein sequence ID" value="TNJ37424.1"/>
    <property type="molecule type" value="Genomic_DNA"/>
</dbReference>
<comment type="caution">
    <text evidence="21">The sequence shown here is derived from an EMBL/GenBank/DDBJ whole genome shotgun (WGS) entry which is preliminary data.</text>
</comment>
<keyword evidence="12 17" id="KW-1133">Transmembrane helix</keyword>
<evidence type="ECO:0000256" key="11">
    <source>
        <dbReference type="ARBA" id="ARBA00022840"/>
    </source>
</evidence>
<evidence type="ECO:0000256" key="3">
    <source>
        <dbReference type="ARBA" id="ARBA00008883"/>
    </source>
</evidence>
<feature type="domain" description="AAA" evidence="19">
    <location>
        <begin position="593"/>
        <end position="723"/>
    </location>
</feature>
<keyword evidence="6" id="KW-0997">Cell inner membrane</keyword>
<dbReference type="InterPro" id="IPR003856">
    <property type="entry name" value="LPS_length_determ_N"/>
</dbReference>
<proteinExistence type="inferred from homology"/>
<feature type="domain" description="Polysaccharide chain length determinant N-terminal" evidence="18">
    <location>
        <begin position="10"/>
        <end position="99"/>
    </location>
</feature>
<gene>
    <name evidence="21" type="ORF">FGF68_04240</name>
</gene>
<keyword evidence="11" id="KW-0067">ATP-binding</keyword>
<dbReference type="InterPro" id="IPR025669">
    <property type="entry name" value="AAA_dom"/>
</dbReference>
<keyword evidence="5" id="KW-1003">Cell membrane</keyword>
<keyword evidence="7 21" id="KW-0808">Transferase</keyword>
<evidence type="ECO:0000256" key="4">
    <source>
        <dbReference type="ARBA" id="ARBA00011903"/>
    </source>
</evidence>
<evidence type="ECO:0000256" key="10">
    <source>
        <dbReference type="ARBA" id="ARBA00022777"/>
    </source>
</evidence>
<evidence type="ECO:0000256" key="9">
    <source>
        <dbReference type="ARBA" id="ARBA00022741"/>
    </source>
</evidence>
<dbReference type="GO" id="GO:0004715">
    <property type="term" value="F:non-membrane spanning protein tyrosine kinase activity"/>
    <property type="evidence" value="ECO:0007669"/>
    <property type="project" value="UniProtKB-EC"/>
</dbReference>
<feature type="coiled-coil region" evidence="16">
    <location>
        <begin position="409"/>
        <end position="436"/>
    </location>
</feature>
<comment type="similarity">
    <text evidence="2">Belongs to the CpsD/CapB family.</text>
</comment>
<evidence type="ECO:0000256" key="16">
    <source>
        <dbReference type="SAM" id="Coils"/>
    </source>
</evidence>
<evidence type="ECO:0000256" key="5">
    <source>
        <dbReference type="ARBA" id="ARBA00022475"/>
    </source>
</evidence>
<reference evidence="21 22" key="1">
    <citation type="submission" date="2019-05" db="EMBL/GenBank/DDBJ databases">
        <title>Draft Whole-Genome sequence of the green sulfur bacterium Prosthecochloris vibrioformis DSM 260.</title>
        <authorList>
            <person name="Meyer T.E."/>
            <person name="Kyndt J.A."/>
        </authorList>
    </citation>
    <scope>NUCLEOTIDE SEQUENCE [LARGE SCALE GENOMIC DNA]</scope>
    <source>
        <strain evidence="21 22">DSM 260</strain>
    </source>
</reference>
<dbReference type="Pfam" id="PF02706">
    <property type="entry name" value="Wzz"/>
    <property type="match status" value="1"/>
</dbReference>
<dbReference type="Pfam" id="PF13614">
    <property type="entry name" value="AAA_31"/>
    <property type="match status" value="1"/>
</dbReference>
<evidence type="ECO:0000256" key="6">
    <source>
        <dbReference type="ARBA" id="ARBA00022519"/>
    </source>
</evidence>
<dbReference type="EC" id="2.7.10.2" evidence="4"/>
<evidence type="ECO:0000256" key="12">
    <source>
        <dbReference type="ARBA" id="ARBA00022989"/>
    </source>
</evidence>
<dbReference type="PANTHER" id="PTHR32309:SF13">
    <property type="entry name" value="FERRIC ENTEROBACTIN TRANSPORT PROTEIN FEPE"/>
    <property type="match status" value="1"/>
</dbReference>
<dbReference type="CDD" id="cd05387">
    <property type="entry name" value="BY-kinase"/>
    <property type="match status" value="1"/>
</dbReference>
<dbReference type="Pfam" id="PF13807">
    <property type="entry name" value="GNVR"/>
    <property type="match status" value="1"/>
</dbReference>
<evidence type="ECO:0000256" key="2">
    <source>
        <dbReference type="ARBA" id="ARBA00007316"/>
    </source>
</evidence>
<accession>A0A5C4S1T9</accession>
<evidence type="ECO:0000256" key="7">
    <source>
        <dbReference type="ARBA" id="ARBA00022679"/>
    </source>
</evidence>
<evidence type="ECO:0000256" key="14">
    <source>
        <dbReference type="ARBA" id="ARBA00023137"/>
    </source>
</evidence>
<evidence type="ECO:0000256" key="1">
    <source>
        <dbReference type="ARBA" id="ARBA00004429"/>
    </source>
</evidence>
<evidence type="ECO:0000256" key="15">
    <source>
        <dbReference type="ARBA" id="ARBA00051245"/>
    </source>
</evidence>
<dbReference type="AlphaFoldDB" id="A0A5C4S1T9"/>
<comment type="catalytic activity">
    <reaction evidence="15">
        <text>L-tyrosyl-[protein] + ATP = O-phospho-L-tyrosyl-[protein] + ADP + H(+)</text>
        <dbReference type="Rhea" id="RHEA:10596"/>
        <dbReference type="Rhea" id="RHEA-COMP:10136"/>
        <dbReference type="Rhea" id="RHEA-COMP:20101"/>
        <dbReference type="ChEBI" id="CHEBI:15378"/>
        <dbReference type="ChEBI" id="CHEBI:30616"/>
        <dbReference type="ChEBI" id="CHEBI:46858"/>
        <dbReference type="ChEBI" id="CHEBI:61978"/>
        <dbReference type="ChEBI" id="CHEBI:456216"/>
        <dbReference type="EC" id="2.7.10.2"/>
    </reaction>
</comment>
<evidence type="ECO:0000259" key="19">
    <source>
        <dbReference type="Pfam" id="PF13614"/>
    </source>
</evidence>